<dbReference type="KEGG" id="cmic:caldi_22770"/>
<evidence type="ECO:0008006" key="3">
    <source>
        <dbReference type="Google" id="ProtNLM"/>
    </source>
</evidence>
<dbReference type="AlphaFoldDB" id="A0AA35CL28"/>
<dbReference type="Proteomes" id="UP001163687">
    <property type="component" value="Chromosome"/>
</dbReference>
<organism evidence="1 2">
    <name type="scientific">Caldinitratiruptor microaerophilus</name>
    <dbReference type="NCBI Taxonomy" id="671077"/>
    <lineage>
        <taxon>Bacteria</taxon>
        <taxon>Bacillati</taxon>
        <taxon>Bacillota</taxon>
        <taxon>Clostridia</taxon>
        <taxon>Eubacteriales</taxon>
        <taxon>Symbiobacteriaceae</taxon>
        <taxon>Caldinitratiruptor</taxon>
    </lineage>
</organism>
<sequence>MFLTESDRFGGLGCMQDPVLRVPSGAVWPCSAEVVSVQQKCSRRSSTPGIPMRVAIALALLALLVGCGRRPQATLDAAVDVRGSQATVTVKVTGLSLGKDSHSHLSLDGGPEVMQYSPSYTFRNLPPGRHVVRVWITDMEHRPIGLEKSLTFEIR</sequence>
<proteinExistence type="predicted"/>
<keyword evidence="2" id="KW-1185">Reference proteome</keyword>
<protein>
    <recommendedName>
        <fullName evidence="3">DUF4399 domain-containing protein</fullName>
    </recommendedName>
</protein>
<name>A0AA35CL28_9FIRM</name>
<accession>A0AA35CL28</accession>
<dbReference type="EMBL" id="AP025628">
    <property type="protein sequence ID" value="BDG61187.1"/>
    <property type="molecule type" value="Genomic_DNA"/>
</dbReference>
<evidence type="ECO:0000313" key="1">
    <source>
        <dbReference type="EMBL" id="BDG61187.1"/>
    </source>
</evidence>
<evidence type="ECO:0000313" key="2">
    <source>
        <dbReference type="Proteomes" id="UP001163687"/>
    </source>
</evidence>
<gene>
    <name evidence="1" type="ORF">caldi_22770</name>
</gene>
<reference evidence="1" key="1">
    <citation type="submission" date="2022-03" db="EMBL/GenBank/DDBJ databases">
        <title>Complete genome sequence of Caldinitratiruptor microaerophilus.</title>
        <authorList>
            <person name="Mukaiyama R."/>
            <person name="Nishiyama T."/>
            <person name="Ueda K."/>
        </authorList>
    </citation>
    <scope>NUCLEOTIDE SEQUENCE</scope>
    <source>
        <strain evidence="1">JCM 16183</strain>
    </source>
</reference>